<dbReference type="PRINTS" id="PR00455">
    <property type="entry name" value="HTHTETR"/>
</dbReference>
<evidence type="ECO:0000256" key="1">
    <source>
        <dbReference type="ARBA" id="ARBA00023015"/>
    </source>
</evidence>
<dbReference type="Proteomes" id="UP000320011">
    <property type="component" value="Unassembled WGS sequence"/>
</dbReference>
<protein>
    <submittedName>
        <fullName evidence="7">TetR/AcrR family transcriptional regulator</fullName>
    </submittedName>
</protein>
<reference evidence="7 8" key="1">
    <citation type="submission" date="2019-07" db="EMBL/GenBank/DDBJ databases">
        <authorList>
            <person name="Duangmal K."/>
            <person name="Teo W.F.A."/>
        </authorList>
    </citation>
    <scope>NUCLEOTIDE SEQUENCE [LARGE SCALE GENOMIC DNA]</scope>
    <source>
        <strain evidence="7 8">TBRC 6029</strain>
    </source>
</reference>
<dbReference type="PANTHER" id="PTHR30055">
    <property type="entry name" value="HTH-TYPE TRANSCRIPTIONAL REGULATOR RUTR"/>
    <property type="match status" value="1"/>
</dbReference>
<keyword evidence="2 4" id="KW-0238">DNA-binding</keyword>
<feature type="domain" description="HTH tetR-type" evidence="6">
    <location>
        <begin position="26"/>
        <end position="86"/>
    </location>
</feature>
<dbReference type="PANTHER" id="PTHR30055:SF234">
    <property type="entry name" value="HTH-TYPE TRANSCRIPTIONAL REGULATOR BETI"/>
    <property type="match status" value="1"/>
</dbReference>
<dbReference type="EMBL" id="VJWX01000290">
    <property type="protein sequence ID" value="TVT38128.1"/>
    <property type="molecule type" value="Genomic_DNA"/>
</dbReference>
<keyword evidence="8" id="KW-1185">Reference proteome</keyword>
<keyword evidence="1" id="KW-0805">Transcription regulation</keyword>
<comment type="caution">
    <text evidence="7">The sequence shown here is derived from an EMBL/GenBank/DDBJ whole genome shotgun (WGS) entry which is preliminary data.</text>
</comment>
<dbReference type="InterPro" id="IPR009057">
    <property type="entry name" value="Homeodomain-like_sf"/>
</dbReference>
<dbReference type="OrthoDB" id="2356263at2"/>
<evidence type="ECO:0000256" key="3">
    <source>
        <dbReference type="ARBA" id="ARBA00023163"/>
    </source>
</evidence>
<gene>
    <name evidence="7" type="ORF">FNH05_24590</name>
</gene>
<evidence type="ECO:0000256" key="4">
    <source>
        <dbReference type="PROSITE-ProRule" id="PRU00335"/>
    </source>
</evidence>
<evidence type="ECO:0000313" key="7">
    <source>
        <dbReference type="EMBL" id="TVT38128.1"/>
    </source>
</evidence>
<name>A0A558BNP1_9PSEU</name>
<dbReference type="Pfam" id="PF00440">
    <property type="entry name" value="TetR_N"/>
    <property type="match status" value="1"/>
</dbReference>
<dbReference type="Gene3D" id="1.10.357.10">
    <property type="entry name" value="Tetracycline Repressor, domain 2"/>
    <property type="match status" value="1"/>
</dbReference>
<dbReference type="AlphaFoldDB" id="A0A558BNP1"/>
<dbReference type="SUPFAM" id="SSF46689">
    <property type="entry name" value="Homeodomain-like"/>
    <property type="match status" value="1"/>
</dbReference>
<feature type="DNA-binding region" description="H-T-H motif" evidence="4">
    <location>
        <begin position="49"/>
        <end position="68"/>
    </location>
</feature>
<evidence type="ECO:0000256" key="2">
    <source>
        <dbReference type="ARBA" id="ARBA00023125"/>
    </source>
</evidence>
<organism evidence="7 8">
    <name type="scientific">Amycolatopsis rhizosphaerae</name>
    <dbReference type="NCBI Taxonomy" id="2053003"/>
    <lineage>
        <taxon>Bacteria</taxon>
        <taxon>Bacillati</taxon>
        <taxon>Actinomycetota</taxon>
        <taxon>Actinomycetes</taxon>
        <taxon>Pseudonocardiales</taxon>
        <taxon>Pseudonocardiaceae</taxon>
        <taxon>Amycolatopsis</taxon>
    </lineage>
</organism>
<dbReference type="GO" id="GO:0000976">
    <property type="term" value="F:transcription cis-regulatory region binding"/>
    <property type="evidence" value="ECO:0007669"/>
    <property type="project" value="TreeGrafter"/>
</dbReference>
<sequence>MSESTTVEAASGSATESVSEAVSESESTRARLLTVAERLLLESGYDAVSVRAINTAAGMNPAAVHYHFGSKDALVAALLEDRLAPIWQDALDRLERRRRDGRVPSVPELVEVILGPLGELAADPVGRLRLHLLARVVLGGHRLEWTSRWFGLRSWTELLRAARPGLGEREATERWSLAFQLVLQFFGDPLARTPRTCPLSLDTLRGFVIAGLAAA</sequence>
<feature type="region of interest" description="Disordered" evidence="5">
    <location>
        <begin position="1"/>
        <end position="23"/>
    </location>
</feature>
<proteinExistence type="predicted"/>
<accession>A0A558BNP1</accession>
<dbReference type="InterPro" id="IPR050109">
    <property type="entry name" value="HTH-type_TetR-like_transc_reg"/>
</dbReference>
<dbReference type="InterPro" id="IPR001647">
    <property type="entry name" value="HTH_TetR"/>
</dbReference>
<reference evidence="7 8" key="2">
    <citation type="submission" date="2019-08" db="EMBL/GenBank/DDBJ databases">
        <title>Amycolatopsis acidicola sp. nov., isolated from peat swamp forest soil.</title>
        <authorList>
            <person name="Srisuk N."/>
        </authorList>
    </citation>
    <scope>NUCLEOTIDE SEQUENCE [LARGE SCALE GENOMIC DNA]</scope>
    <source>
        <strain evidence="7 8">TBRC 6029</strain>
    </source>
</reference>
<evidence type="ECO:0000313" key="8">
    <source>
        <dbReference type="Proteomes" id="UP000320011"/>
    </source>
</evidence>
<dbReference type="GO" id="GO:0003700">
    <property type="term" value="F:DNA-binding transcription factor activity"/>
    <property type="evidence" value="ECO:0007669"/>
    <property type="project" value="TreeGrafter"/>
</dbReference>
<dbReference type="PROSITE" id="PS50977">
    <property type="entry name" value="HTH_TETR_2"/>
    <property type="match status" value="1"/>
</dbReference>
<evidence type="ECO:0000259" key="6">
    <source>
        <dbReference type="PROSITE" id="PS50977"/>
    </source>
</evidence>
<evidence type="ECO:0000256" key="5">
    <source>
        <dbReference type="SAM" id="MobiDB-lite"/>
    </source>
</evidence>
<dbReference type="RefSeq" id="WP_144591079.1">
    <property type="nucleotide sequence ID" value="NZ_VJWX01000290.1"/>
</dbReference>
<keyword evidence="3" id="KW-0804">Transcription</keyword>